<keyword evidence="3" id="KW-0813">Transport</keyword>
<protein>
    <submittedName>
        <fullName evidence="9">Mitochondrial Complex I (CI) NADH:ubiquinone oxidoreductase subunit B13/NUFM/NDUFA5</fullName>
    </submittedName>
</protein>
<name>A0A8K0AHR1_ANDGO</name>
<evidence type="ECO:0000313" key="9">
    <source>
        <dbReference type="EMBL" id="KAF0852546.1"/>
    </source>
</evidence>
<evidence type="ECO:0000313" key="10">
    <source>
        <dbReference type="Proteomes" id="UP000799049"/>
    </source>
</evidence>
<dbReference type="PANTHER" id="PTHR12653">
    <property type="entry name" value="NADH-UBIQUINONE OXIDOREDUCTASE 13 KD-B SUBUNIT"/>
    <property type="match status" value="1"/>
</dbReference>
<keyword evidence="10" id="KW-1185">Reference proteome</keyword>
<proteinExistence type="inferred from homology"/>
<dbReference type="OrthoDB" id="286811at2759"/>
<gene>
    <name evidence="9" type="ORF">ANDGO_06756</name>
</gene>
<evidence type="ECO:0000256" key="6">
    <source>
        <dbReference type="ARBA" id="ARBA00022982"/>
    </source>
</evidence>
<keyword evidence="6" id="KW-0249">Electron transport</keyword>
<dbReference type="PANTHER" id="PTHR12653:SF0">
    <property type="entry name" value="NADH DEHYDROGENASE [UBIQUINONE] 1 ALPHA SUBCOMPLEX SUBUNIT 5"/>
    <property type="match status" value="1"/>
</dbReference>
<evidence type="ECO:0000256" key="8">
    <source>
        <dbReference type="ARBA" id="ARBA00023136"/>
    </source>
</evidence>
<sequence>MFRRFVLSAAPRRLLSTDASSIGTKDPLPVGMKTEPHALIVLENLYRKLVSDVSAFPEAAVYRKNVEAASRAGIEAIRSAREQSKGVEEQAVAAIEAKYNVASIEFLIRSARKEISLAAEMTQWKPWSTQN</sequence>
<dbReference type="Proteomes" id="UP000799049">
    <property type="component" value="Unassembled WGS sequence"/>
</dbReference>
<comment type="similarity">
    <text evidence="2">Belongs to the complex I NDUFA5 subunit family.</text>
</comment>
<evidence type="ECO:0000256" key="5">
    <source>
        <dbReference type="ARBA" id="ARBA00022792"/>
    </source>
</evidence>
<dbReference type="GO" id="GO:0005743">
    <property type="term" value="C:mitochondrial inner membrane"/>
    <property type="evidence" value="ECO:0007669"/>
    <property type="project" value="UniProtKB-SubCell"/>
</dbReference>
<reference evidence="9" key="1">
    <citation type="submission" date="2019-09" db="EMBL/GenBank/DDBJ databases">
        <title>The Mitochondrial Proteome of the Jakobid, Andalucia godoyi, a Protist With the Most Gene-Rich and Bacteria-Like Mitochondrial Genome.</title>
        <authorList>
            <person name="Gray M.W."/>
            <person name="Burger G."/>
            <person name="Derelle R."/>
            <person name="Klimes V."/>
            <person name="Leger M."/>
            <person name="Sarrasin M."/>
            <person name="Vlcek C."/>
            <person name="Roger A.J."/>
            <person name="Elias M."/>
            <person name="Lang B.F."/>
        </authorList>
    </citation>
    <scope>NUCLEOTIDE SEQUENCE</scope>
    <source>
        <strain evidence="9">And28</strain>
    </source>
</reference>
<keyword evidence="4" id="KW-0679">Respiratory chain</keyword>
<keyword evidence="7" id="KW-0496">Mitochondrion</keyword>
<evidence type="ECO:0000256" key="1">
    <source>
        <dbReference type="ARBA" id="ARBA00004443"/>
    </source>
</evidence>
<comment type="caution">
    <text evidence="9">The sequence shown here is derived from an EMBL/GenBank/DDBJ whole genome shotgun (WGS) entry which is preliminary data.</text>
</comment>
<dbReference type="InterPro" id="IPR006806">
    <property type="entry name" value="NDUFA5"/>
</dbReference>
<accession>A0A8K0AHR1</accession>
<evidence type="ECO:0000256" key="4">
    <source>
        <dbReference type="ARBA" id="ARBA00022660"/>
    </source>
</evidence>
<organism evidence="9 10">
    <name type="scientific">Andalucia godoyi</name>
    <name type="common">Flagellate</name>
    <dbReference type="NCBI Taxonomy" id="505711"/>
    <lineage>
        <taxon>Eukaryota</taxon>
        <taxon>Discoba</taxon>
        <taxon>Jakobida</taxon>
        <taxon>Andalucina</taxon>
        <taxon>Andaluciidae</taxon>
        <taxon>Andalucia</taxon>
    </lineage>
</organism>
<evidence type="ECO:0000256" key="3">
    <source>
        <dbReference type="ARBA" id="ARBA00022448"/>
    </source>
</evidence>
<dbReference type="GO" id="GO:0022904">
    <property type="term" value="P:respiratory electron transport chain"/>
    <property type="evidence" value="ECO:0007669"/>
    <property type="project" value="InterPro"/>
</dbReference>
<evidence type="ECO:0000256" key="7">
    <source>
        <dbReference type="ARBA" id="ARBA00023128"/>
    </source>
</evidence>
<dbReference type="AlphaFoldDB" id="A0A8K0AHR1"/>
<evidence type="ECO:0000256" key="2">
    <source>
        <dbReference type="ARBA" id="ARBA00010261"/>
    </source>
</evidence>
<dbReference type="EMBL" id="VRVR01000030">
    <property type="protein sequence ID" value="KAF0852546.1"/>
    <property type="molecule type" value="Genomic_DNA"/>
</dbReference>
<comment type="subcellular location">
    <subcellularLocation>
        <location evidence="1">Mitochondrion inner membrane</location>
        <topology evidence="1">Peripheral membrane protein</topology>
        <orientation evidence="1">Matrix side</orientation>
    </subcellularLocation>
</comment>
<keyword evidence="5" id="KW-0999">Mitochondrion inner membrane</keyword>
<keyword evidence="8" id="KW-0472">Membrane</keyword>
<dbReference type="Pfam" id="PF04716">
    <property type="entry name" value="ETC_C1_NDUFA5"/>
    <property type="match status" value="1"/>
</dbReference>